<gene>
    <name evidence="1" type="ORF">PAECIP111891_06739</name>
</gene>
<organism evidence="1 2">
    <name type="scientific">Paenibacillus allorhizoplanae</name>
    <dbReference type="NCBI Taxonomy" id="2905648"/>
    <lineage>
        <taxon>Bacteria</taxon>
        <taxon>Bacillati</taxon>
        <taxon>Bacillota</taxon>
        <taxon>Bacilli</taxon>
        <taxon>Bacillales</taxon>
        <taxon>Paenibacillaceae</taxon>
        <taxon>Paenibacillus</taxon>
    </lineage>
</organism>
<protein>
    <submittedName>
        <fullName evidence="1">Uncharacterized protein</fullName>
    </submittedName>
</protein>
<dbReference type="EMBL" id="CAKMMW010000038">
    <property type="protein sequence ID" value="CAH1230736.1"/>
    <property type="molecule type" value="Genomic_DNA"/>
</dbReference>
<dbReference type="RefSeq" id="WP_236293120.1">
    <property type="nucleotide sequence ID" value="NZ_CAKMMW010000038.1"/>
</dbReference>
<evidence type="ECO:0000313" key="1">
    <source>
        <dbReference type="EMBL" id="CAH1230736.1"/>
    </source>
</evidence>
<evidence type="ECO:0000313" key="2">
    <source>
        <dbReference type="Proteomes" id="UP000838821"/>
    </source>
</evidence>
<dbReference type="Proteomes" id="UP000838821">
    <property type="component" value="Unassembled WGS sequence"/>
</dbReference>
<proteinExistence type="predicted"/>
<sequence>MLLSDHIRETADIIAGYVTGTLVIENNTVSLLKLDGELITVNEDYSIEVRNDRIYESVTVSQVIDLRTEEGWPLLSGIYTRIKKIVTLN</sequence>
<keyword evidence="2" id="KW-1185">Reference proteome</keyword>
<reference evidence="1" key="1">
    <citation type="submission" date="2022-01" db="EMBL/GenBank/DDBJ databases">
        <authorList>
            <person name="Criscuolo A."/>
        </authorList>
    </citation>
    <scope>NUCLEOTIDE SEQUENCE</scope>
    <source>
        <strain evidence="1">CIP111891</strain>
    </source>
</reference>
<name>A0ABM9D0D1_9BACL</name>
<accession>A0ABM9D0D1</accession>
<comment type="caution">
    <text evidence="1">The sequence shown here is derived from an EMBL/GenBank/DDBJ whole genome shotgun (WGS) entry which is preliminary data.</text>
</comment>